<dbReference type="InterPro" id="IPR051678">
    <property type="entry name" value="AGP_Transferase"/>
</dbReference>
<dbReference type="AlphaFoldDB" id="A0A178Z764"/>
<dbReference type="Pfam" id="PF01636">
    <property type="entry name" value="APH"/>
    <property type="match status" value="1"/>
</dbReference>
<dbReference type="EMBL" id="LVYI01000012">
    <property type="protein sequence ID" value="OAP55023.1"/>
    <property type="molecule type" value="Genomic_DNA"/>
</dbReference>
<evidence type="ECO:0000259" key="1">
    <source>
        <dbReference type="Pfam" id="PF01636"/>
    </source>
</evidence>
<dbReference type="Gene3D" id="3.90.1200.10">
    <property type="match status" value="1"/>
</dbReference>
<accession>A0A178Z764</accession>
<dbReference type="PANTHER" id="PTHR21310">
    <property type="entry name" value="AMINOGLYCOSIDE PHOSPHOTRANSFERASE-RELATED-RELATED"/>
    <property type="match status" value="1"/>
</dbReference>
<dbReference type="GeneID" id="30014891"/>
<sequence length="406" mass="47014">MIDFFDEDGFEPVEHDYTHPERHCDNIADHILTEWREAGYQVFPPEEGPIELCWACGWTTYDQYTSGYSPRIKIVHARNNSGLWSIGSKWLIKDEPNDEYRGNEHITWKFLKEQPGLDIPLVKEMIPLSDPQETLQFTLISRAQGKMLSAIWPKLSPEQKAGYRDQMVHILKQLRQFTAPFPQKVNGDKLDDTIMGICHRRSSPTCFKVGHTVDEWLEDLSETLRAGLADRLKTSDEKVVEERLQKIKDNFPSGEPYVLTHGDLALRNIMVKDDKIVAILDWESAGYYPWWAEKYACKAYARIEDQQDLFEGVWERVDPELGETPAWRAVVQKVAAVREAMVPFVVKHEPHVQPLYRAPFCKCRPHGQTIRPAARGDKPEHKLWDWRSGLKRPSTWASNSEFIIMG</sequence>
<name>A0A178Z764_9EURO</name>
<protein>
    <recommendedName>
        <fullName evidence="1">Aminoglycoside phosphotransferase domain-containing protein</fullName>
    </recommendedName>
</protein>
<proteinExistence type="predicted"/>
<evidence type="ECO:0000313" key="2">
    <source>
        <dbReference type="EMBL" id="OAP55023.1"/>
    </source>
</evidence>
<dbReference type="Proteomes" id="UP000078343">
    <property type="component" value="Unassembled WGS sequence"/>
</dbReference>
<organism evidence="2 3">
    <name type="scientific">Fonsecaea erecta</name>
    <dbReference type="NCBI Taxonomy" id="1367422"/>
    <lineage>
        <taxon>Eukaryota</taxon>
        <taxon>Fungi</taxon>
        <taxon>Dikarya</taxon>
        <taxon>Ascomycota</taxon>
        <taxon>Pezizomycotina</taxon>
        <taxon>Eurotiomycetes</taxon>
        <taxon>Chaetothyriomycetidae</taxon>
        <taxon>Chaetothyriales</taxon>
        <taxon>Herpotrichiellaceae</taxon>
        <taxon>Fonsecaea</taxon>
    </lineage>
</organism>
<evidence type="ECO:0000313" key="3">
    <source>
        <dbReference type="Proteomes" id="UP000078343"/>
    </source>
</evidence>
<reference evidence="2 3" key="1">
    <citation type="submission" date="2016-04" db="EMBL/GenBank/DDBJ databases">
        <title>Draft genome of Fonsecaea erecta CBS 125763.</title>
        <authorList>
            <person name="Weiss V.A."/>
            <person name="Vicente V.A."/>
            <person name="Raittz R.T."/>
            <person name="Moreno L.F."/>
            <person name="De Souza E.M."/>
            <person name="Pedrosa F.O."/>
            <person name="Steffens M.B."/>
            <person name="Faoro H."/>
            <person name="Tadra-Sfeir M.Z."/>
            <person name="Najafzadeh M.J."/>
            <person name="Felipe M.S."/>
            <person name="Teixeira M."/>
            <person name="Sun J."/>
            <person name="Xi L."/>
            <person name="Gomes R."/>
            <person name="De Azevedo C.M."/>
            <person name="Salgado C.G."/>
            <person name="Da Silva M.B."/>
            <person name="Nascimento M.F."/>
            <person name="Queiroz-Telles F."/>
            <person name="Attili D.S."/>
            <person name="Gorbushina A."/>
        </authorList>
    </citation>
    <scope>NUCLEOTIDE SEQUENCE [LARGE SCALE GENOMIC DNA]</scope>
    <source>
        <strain evidence="2 3">CBS 125763</strain>
    </source>
</reference>
<keyword evidence="3" id="KW-1185">Reference proteome</keyword>
<dbReference type="InterPro" id="IPR011009">
    <property type="entry name" value="Kinase-like_dom_sf"/>
</dbReference>
<dbReference type="OrthoDB" id="8300194at2759"/>
<dbReference type="InterPro" id="IPR002575">
    <property type="entry name" value="Aminoglycoside_PTrfase"/>
</dbReference>
<dbReference type="SUPFAM" id="SSF56112">
    <property type="entry name" value="Protein kinase-like (PK-like)"/>
    <property type="match status" value="1"/>
</dbReference>
<gene>
    <name evidence="2" type="ORF">AYL99_10723</name>
</gene>
<dbReference type="RefSeq" id="XP_018688390.1">
    <property type="nucleotide sequence ID" value="XM_018842229.1"/>
</dbReference>
<dbReference type="PANTHER" id="PTHR21310:SF55">
    <property type="entry name" value="AMINOGLYCOSIDE PHOSPHOTRANSFERASE DOMAIN-CONTAINING PROTEIN"/>
    <property type="match status" value="1"/>
</dbReference>
<feature type="domain" description="Aminoglycoside phosphotransferase" evidence="1">
    <location>
        <begin position="129"/>
        <end position="315"/>
    </location>
</feature>
<comment type="caution">
    <text evidence="2">The sequence shown here is derived from an EMBL/GenBank/DDBJ whole genome shotgun (WGS) entry which is preliminary data.</text>
</comment>